<accession>A0A165MNH8</accession>
<proteinExistence type="predicted"/>
<evidence type="ECO:0000313" key="1">
    <source>
        <dbReference type="EMBL" id="KZT65917.1"/>
    </source>
</evidence>
<name>A0A165MNH8_9APHY</name>
<keyword evidence="2" id="KW-1185">Reference proteome</keyword>
<sequence length="128" mass="14163">MVIADLLSRRADHDMGDDDNDEIVMLAPQLFARAINADLLDRLRDCQEKEPIVKEAFDALLGKGPAPAKSSLTDWQTDGDLIWYQGRVYVPPGTGLRRNVDTLGSIRLRHWCNATTGGPEWGNSSPAM</sequence>
<dbReference type="OrthoDB" id="3095879at2759"/>
<dbReference type="AlphaFoldDB" id="A0A165MNH8"/>
<organism evidence="1 2">
    <name type="scientific">Daedalea quercina L-15889</name>
    <dbReference type="NCBI Taxonomy" id="1314783"/>
    <lineage>
        <taxon>Eukaryota</taxon>
        <taxon>Fungi</taxon>
        <taxon>Dikarya</taxon>
        <taxon>Basidiomycota</taxon>
        <taxon>Agaricomycotina</taxon>
        <taxon>Agaricomycetes</taxon>
        <taxon>Polyporales</taxon>
        <taxon>Fomitopsis</taxon>
    </lineage>
</organism>
<evidence type="ECO:0000313" key="2">
    <source>
        <dbReference type="Proteomes" id="UP000076727"/>
    </source>
</evidence>
<gene>
    <name evidence="1" type="ORF">DAEQUDRAFT_768510</name>
</gene>
<protein>
    <submittedName>
        <fullName evidence="1">Uncharacterized protein</fullName>
    </submittedName>
</protein>
<reference evidence="1 2" key="1">
    <citation type="journal article" date="2016" name="Mol. Biol. Evol.">
        <title>Comparative Genomics of Early-Diverging Mushroom-Forming Fungi Provides Insights into the Origins of Lignocellulose Decay Capabilities.</title>
        <authorList>
            <person name="Nagy L.G."/>
            <person name="Riley R."/>
            <person name="Tritt A."/>
            <person name="Adam C."/>
            <person name="Daum C."/>
            <person name="Floudas D."/>
            <person name="Sun H."/>
            <person name="Yadav J.S."/>
            <person name="Pangilinan J."/>
            <person name="Larsson K.H."/>
            <person name="Matsuura K."/>
            <person name="Barry K."/>
            <person name="Labutti K."/>
            <person name="Kuo R."/>
            <person name="Ohm R.A."/>
            <person name="Bhattacharya S.S."/>
            <person name="Shirouzu T."/>
            <person name="Yoshinaga Y."/>
            <person name="Martin F.M."/>
            <person name="Grigoriev I.V."/>
            <person name="Hibbett D.S."/>
        </authorList>
    </citation>
    <scope>NUCLEOTIDE SEQUENCE [LARGE SCALE GENOMIC DNA]</scope>
    <source>
        <strain evidence="1 2">L-15889</strain>
    </source>
</reference>
<dbReference type="EMBL" id="KV429098">
    <property type="protein sequence ID" value="KZT65917.1"/>
    <property type="molecule type" value="Genomic_DNA"/>
</dbReference>
<dbReference type="STRING" id="1314783.A0A165MNH8"/>
<dbReference type="Proteomes" id="UP000076727">
    <property type="component" value="Unassembled WGS sequence"/>
</dbReference>